<dbReference type="Pfam" id="PF04347">
    <property type="entry name" value="FliO"/>
    <property type="match status" value="1"/>
</dbReference>
<sequence>MRTRGGWHRFGFLPLAALLCALVAQTLQASEPATGSAPPATGGYVTGSYGAGGYLAQLIGGLTFVVIAILVFAWFMRRFSGTSSAGIPRAIEILAVRSVGTRERLMLVKVGEEQVLIGVSPAGMRTLHRLETPLQPPPSKASSRARSQNPEETPAGDKAEPKTGVDFASLLRKQMSKITDA</sequence>
<dbReference type="InterPro" id="IPR022781">
    <property type="entry name" value="Flagellar_biosynth_FliO"/>
</dbReference>
<keyword evidence="2 7" id="KW-0812">Transmembrane</keyword>
<keyword evidence="10" id="KW-0966">Cell projection</keyword>
<organism evidence="10 11">
    <name type="scientific">Thiorhodovibrio frisius</name>
    <dbReference type="NCBI Taxonomy" id="631362"/>
    <lineage>
        <taxon>Bacteria</taxon>
        <taxon>Pseudomonadati</taxon>
        <taxon>Pseudomonadota</taxon>
        <taxon>Gammaproteobacteria</taxon>
        <taxon>Chromatiales</taxon>
        <taxon>Chromatiaceae</taxon>
        <taxon>Thiorhodovibrio</taxon>
    </lineage>
</organism>
<dbReference type="GO" id="GO:0044781">
    <property type="term" value="P:bacterial-type flagellum organization"/>
    <property type="evidence" value="ECO:0007669"/>
    <property type="project" value="UniProtKB-UniRule"/>
</dbReference>
<evidence type="ECO:0000256" key="9">
    <source>
        <dbReference type="SAM" id="SignalP"/>
    </source>
</evidence>
<name>H8YZL9_9GAMM</name>
<feature type="transmembrane region" description="Helical" evidence="7">
    <location>
        <begin position="53"/>
        <end position="75"/>
    </location>
</feature>
<comment type="similarity">
    <text evidence="6 7">Belongs to the FliO/MopB family.</text>
</comment>
<dbReference type="PANTHER" id="PTHR38766:SF1">
    <property type="entry name" value="FLAGELLAR PROTEIN FLIO"/>
    <property type="match status" value="1"/>
</dbReference>
<dbReference type="eggNOG" id="COG3190">
    <property type="taxonomic scope" value="Bacteria"/>
</dbReference>
<gene>
    <name evidence="10" type="ORF">Thi970DRAFT_02396</name>
</gene>
<dbReference type="STRING" id="631362.Thi970DRAFT_02396"/>
<evidence type="ECO:0000256" key="5">
    <source>
        <dbReference type="ARBA" id="ARBA00023143"/>
    </source>
</evidence>
<proteinExistence type="inferred from homology"/>
<evidence type="ECO:0000256" key="1">
    <source>
        <dbReference type="ARBA" id="ARBA00022475"/>
    </source>
</evidence>
<evidence type="ECO:0000256" key="6">
    <source>
        <dbReference type="ARBA" id="ARBA00037937"/>
    </source>
</evidence>
<feature type="region of interest" description="Disordered" evidence="8">
    <location>
        <begin position="130"/>
        <end position="166"/>
    </location>
</feature>
<evidence type="ECO:0000313" key="10">
    <source>
        <dbReference type="EMBL" id="EIC22146.1"/>
    </source>
</evidence>
<keyword evidence="3 7" id="KW-1133">Transmembrane helix</keyword>
<evidence type="ECO:0000256" key="2">
    <source>
        <dbReference type="ARBA" id="ARBA00022692"/>
    </source>
</evidence>
<evidence type="ECO:0000256" key="3">
    <source>
        <dbReference type="ARBA" id="ARBA00022989"/>
    </source>
</evidence>
<keyword evidence="5 7" id="KW-0975">Bacterial flagellum</keyword>
<evidence type="ECO:0000256" key="7">
    <source>
        <dbReference type="RuleBase" id="RU362064"/>
    </source>
</evidence>
<dbReference type="RefSeq" id="WP_009148732.1">
    <property type="nucleotide sequence ID" value="NZ_CP121471.1"/>
</dbReference>
<reference evidence="10 11" key="2">
    <citation type="submission" date="2011-11" db="EMBL/GenBank/DDBJ databases">
        <authorList>
            <consortium name="US DOE Joint Genome Institute"/>
            <person name="Lucas S."/>
            <person name="Han J."/>
            <person name="Lapidus A."/>
            <person name="Cheng J.-F."/>
            <person name="Goodwin L."/>
            <person name="Pitluck S."/>
            <person name="Peters L."/>
            <person name="Ovchinnikova G."/>
            <person name="Zhang X."/>
            <person name="Detter J.C."/>
            <person name="Han C."/>
            <person name="Tapia R."/>
            <person name="Land M."/>
            <person name="Hauser L."/>
            <person name="Kyrpides N."/>
            <person name="Ivanova N."/>
            <person name="Pagani I."/>
            <person name="Vogl K."/>
            <person name="Liu Z."/>
            <person name="Overmann J."/>
            <person name="Frigaard N.-U."/>
            <person name="Bryant D."/>
            <person name="Woyke T."/>
        </authorList>
    </citation>
    <scope>NUCLEOTIDE SEQUENCE [LARGE SCALE GENOMIC DNA]</scope>
    <source>
        <strain evidence="10 11">970</strain>
    </source>
</reference>
<keyword evidence="4 7" id="KW-0472">Membrane</keyword>
<keyword evidence="10" id="KW-0282">Flagellum</keyword>
<keyword evidence="9" id="KW-0732">Signal</keyword>
<dbReference type="HOGENOM" id="CLU_113213_2_0_6"/>
<feature type="signal peptide" evidence="9">
    <location>
        <begin position="1"/>
        <end position="29"/>
    </location>
</feature>
<evidence type="ECO:0000256" key="4">
    <source>
        <dbReference type="ARBA" id="ARBA00023136"/>
    </source>
</evidence>
<keyword evidence="11" id="KW-1185">Reference proteome</keyword>
<comment type="subcellular location">
    <subcellularLocation>
        <location evidence="7">Cell membrane</location>
    </subcellularLocation>
    <subcellularLocation>
        <location evidence="7">Bacterial flagellum basal body</location>
    </subcellularLocation>
</comment>
<dbReference type="PANTHER" id="PTHR38766">
    <property type="entry name" value="FLAGELLAR PROTEIN FLIO"/>
    <property type="match status" value="1"/>
</dbReference>
<protein>
    <recommendedName>
        <fullName evidence="7">Flagellar protein</fullName>
    </recommendedName>
</protein>
<keyword evidence="1 7" id="KW-1003">Cell membrane</keyword>
<evidence type="ECO:0000313" key="11">
    <source>
        <dbReference type="Proteomes" id="UP000002964"/>
    </source>
</evidence>
<dbReference type="GO" id="GO:0005886">
    <property type="term" value="C:plasma membrane"/>
    <property type="evidence" value="ECO:0007669"/>
    <property type="project" value="UniProtKB-SubCell"/>
</dbReference>
<dbReference type="EMBL" id="JH603169">
    <property type="protein sequence ID" value="EIC22146.1"/>
    <property type="molecule type" value="Genomic_DNA"/>
</dbReference>
<dbReference type="InterPro" id="IPR052205">
    <property type="entry name" value="FliO/MopB"/>
</dbReference>
<accession>H8YZL9</accession>
<dbReference type="GO" id="GO:0009425">
    <property type="term" value="C:bacterial-type flagellum basal body"/>
    <property type="evidence" value="ECO:0007669"/>
    <property type="project" value="UniProtKB-SubCell"/>
</dbReference>
<evidence type="ECO:0000256" key="8">
    <source>
        <dbReference type="SAM" id="MobiDB-lite"/>
    </source>
</evidence>
<dbReference type="Proteomes" id="UP000002964">
    <property type="component" value="Unassembled WGS sequence"/>
</dbReference>
<dbReference type="OrthoDB" id="5741235at2"/>
<feature type="chain" id="PRO_5003617215" description="Flagellar protein" evidence="9">
    <location>
        <begin position="30"/>
        <end position="181"/>
    </location>
</feature>
<reference evidence="11" key="1">
    <citation type="submission" date="2011-06" db="EMBL/GenBank/DDBJ databases">
        <authorList>
            <consortium name="US DOE Joint Genome Institute (JGI-PGF)"/>
            <person name="Lucas S."/>
            <person name="Han J."/>
            <person name="Lapidus A."/>
            <person name="Cheng J.-F."/>
            <person name="Goodwin L."/>
            <person name="Pitluck S."/>
            <person name="Peters L."/>
            <person name="Land M.L."/>
            <person name="Hauser L."/>
            <person name="Vogl K."/>
            <person name="Liu Z."/>
            <person name="Overmann J."/>
            <person name="Frigaard N.-U."/>
            <person name="Bryant D.A."/>
            <person name="Woyke T.J."/>
        </authorList>
    </citation>
    <scope>NUCLEOTIDE SEQUENCE [LARGE SCALE GENOMIC DNA]</scope>
    <source>
        <strain evidence="11">970</strain>
    </source>
</reference>
<keyword evidence="10" id="KW-0969">Cilium</keyword>
<dbReference type="NCBIfam" id="TIGR03500">
    <property type="entry name" value="FliO_TIGR"/>
    <property type="match status" value="1"/>
</dbReference>
<dbReference type="AlphaFoldDB" id="H8YZL9"/>